<feature type="compositionally biased region" description="Low complexity" evidence="6">
    <location>
        <begin position="1291"/>
        <end position="1305"/>
    </location>
</feature>
<keyword evidence="4" id="KW-0833">Ubl conjugation pathway</keyword>
<dbReference type="InterPro" id="IPR000608">
    <property type="entry name" value="UBC"/>
</dbReference>
<dbReference type="Pfam" id="PF10408">
    <property type="entry name" value="Ufd2P_core"/>
    <property type="match status" value="1"/>
</dbReference>
<feature type="domain" description="UBC core" evidence="7">
    <location>
        <begin position="1374"/>
        <end position="1546"/>
    </location>
</feature>
<dbReference type="OrthoDB" id="47801at2759"/>
<protein>
    <recommendedName>
        <fullName evidence="7">UBC core domain-containing protein</fullName>
    </recommendedName>
</protein>
<evidence type="ECO:0000256" key="4">
    <source>
        <dbReference type="ARBA" id="ARBA00022786"/>
    </source>
</evidence>
<evidence type="ECO:0000259" key="7">
    <source>
        <dbReference type="PROSITE" id="PS50127"/>
    </source>
</evidence>
<name>A0A835WR21_9CHLO</name>
<dbReference type="PANTHER" id="PTHR13931:SF2">
    <property type="entry name" value="UBIQUITIN CONJUGATION FACTOR E4 B"/>
    <property type="match status" value="1"/>
</dbReference>
<keyword evidence="9" id="KW-1185">Reference proteome</keyword>
<comment type="caution">
    <text evidence="8">The sequence shown here is derived from an EMBL/GenBank/DDBJ whole genome shotgun (WGS) entry which is preliminary data.</text>
</comment>
<dbReference type="UniPathway" id="UPA00143"/>
<dbReference type="SMART" id="SM00212">
    <property type="entry name" value="UBCc"/>
    <property type="match status" value="1"/>
</dbReference>
<evidence type="ECO:0000256" key="2">
    <source>
        <dbReference type="ARBA" id="ARBA00004906"/>
    </source>
</evidence>
<dbReference type="Gene3D" id="3.10.110.10">
    <property type="entry name" value="Ubiquitin Conjugating Enzyme"/>
    <property type="match status" value="1"/>
</dbReference>
<dbReference type="InterPro" id="IPR016135">
    <property type="entry name" value="UBQ-conjugating_enzyme/RWD"/>
</dbReference>
<feature type="compositionally biased region" description="Pro residues" evidence="6">
    <location>
        <begin position="76"/>
        <end position="97"/>
    </location>
</feature>
<dbReference type="PANTHER" id="PTHR13931">
    <property type="entry name" value="UBIQUITINATION FACTOR E4"/>
    <property type="match status" value="1"/>
</dbReference>
<dbReference type="GO" id="GO:0036503">
    <property type="term" value="P:ERAD pathway"/>
    <property type="evidence" value="ECO:0007669"/>
    <property type="project" value="InterPro"/>
</dbReference>
<comment type="pathway">
    <text evidence="2">Protein modification; protein ubiquitination.</text>
</comment>
<dbReference type="GO" id="GO:0034450">
    <property type="term" value="F:ubiquitin-ubiquitin ligase activity"/>
    <property type="evidence" value="ECO:0007669"/>
    <property type="project" value="InterPro"/>
</dbReference>
<dbReference type="CDD" id="cd23810">
    <property type="entry name" value="UBCc_BIRC6"/>
    <property type="match status" value="1"/>
</dbReference>
<feature type="compositionally biased region" description="Low complexity" evidence="6">
    <location>
        <begin position="123"/>
        <end position="144"/>
    </location>
</feature>
<dbReference type="GO" id="GO:0005634">
    <property type="term" value="C:nucleus"/>
    <property type="evidence" value="ECO:0007669"/>
    <property type="project" value="UniProtKB-SubCell"/>
</dbReference>
<evidence type="ECO:0000256" key="6">
    <source>
        <dbReference type="SAM" id="MobiDB-lite"/>
    </source>
</evidence>
<dbReference type="InterPro" id="IPR045132">
    <property type="entry name" value="UBE4"/>
</dbReference>
<keyword evidence="3" id="KW-0808">Transferase</keyword>
<gene>
    <name evidence="8" type="ORF">HYH02_002758</name>
</gene>
<dbReference type="PROSITE" id="PS50127">
    <property type="entry name" value="UBC_2"/>
    <property type="match status" value="1"/>
</dbReference>
<evidence type="ECO:0000313" key="9">
    <source>
        <dbReference type="Proteomes" id="UP000613740"/>
    </source>
</evidence>
<reference evidence="8" key="1">
    <citation type="journal article" date="2020" name="bioRxiv">
        <title>Comparative genomics of Chlamydomonas.</title>
        <authorList>
            <person name="Craig R.J."/>
            <person name="Hasan A.R."/>
            <person name="Ness R.W."/>
            <person name="Keightley P.D."/>
        </authorList>
    </citation>
    <scope>NUCLEOTIDE SEQUENCE</scope>
    <source>
        <strain evidence="8">CCAP 11/173</strain>
    </source>
</reference>
<feature type="region of interest" description="Disordered" evidence="6">
    <location>
        <begin position="744"/>
        <end position="780"/>
    </location>
</feature>
<dbReference type="InterPro" id="IPR019474">
    <property type="entry name" value="Ub_conjug_fac_E4_core"/>
</dbReference>
<evidence type="ECO:0000256" key="1">
    <source>
        <dbReference type="ARBA" id="ARBA00004123"/>
    </source>
</evidence>
<organism evidence="8 9">
    <name type="scientific">Chlamydomonas schloesseri</name>
    <dbReference type="NCBI Taxonomy" id="2026947"/>
    <lineage>
        <taxon>Eukaryota</taxon>
        <taxon>Viridiplantae</taxon>
        <taxon>Chlorophyta</taxon>
        <taxon>core chlorophytes</taxon>
        <taxon>Chlorophyceae</taxon>
        <taxon>CS clade</taxon>
        <taxon>Chlamydomonadales</taxon>
        <taxon>Chlamydomonadaceae</taxon>
        <taxon>Chlamydomonas</taxon>
    </lineage>
</organism>
<feature type="region of interest" description="Disordered" evidence="6">
    <location>
        <begin position="1007"/>
        <end position="1029"/>
    </location>
</feature>
<dbReference type="GO" id="GO:0000209">
    <property type="term" value="P:protein polyubiquitination"/>
    <property type="evidence" value="ECO:0007669"/>
    <property type="project" value="TreeGrafter"/>
</dbReference>
<dbReference type="Pfam" id="PF00179">
    <property type="entry name" value="UQ_con"/>
    <property type="match status" value="1"/>
</dbReference>
<comment type="subcellular location">
    <subcellularLocation>
        <location evidence="1">Nucleus</location>
    </subcellularLocation>
</comment>
<accession>A0A835WR21</accession>
<dbReference type="GO" id="GO:0006511">
    <property type="term" value="P:ubiquitin-dependent protein catabolic process"/>
    <property type="evidence" value="ECO:0007669"/>
    <property type="project" value="InterPro"/>
</dbReference>
<feature type="region of interest" description="Disordered" evidence="6">
    <location>
        <begin position="1246"/>
        <end position="1305"/>
    </location>
</feature>
<keyword evidence="5" id="KW-0539">Nucleus</keyword>
<evidence type="ECO:0000256" key="5">
    <source>
        <dbReference type="ARBA" id="ARBA00023242"/>
    </source>
</evidence>
<evidence type="ECO:0000256" key="3">
    <source>
        <dbReference type="ARBA" id="ARBA00022679"/>
    </source>
</evidence>
<sequence>MELQLALALSLQETTAADIAPQAAAAAAPAAAPVPAAAPAAAPAPVAAAPPALAGGLADLAALLSQGLQAAAQAAPPAPAPAAPPPPPAPAAAPPAPAQAAAAGGGGGDVLASLLQQFFSGQAAAPAPAQQQQQQQQQQQHQAQGGDLFSALAAALGGAGMMPPGGAAAAAAAAPAAAAAAPRTGGSRAATARAQAATAPAAAPLPGWAARLKAWSSGAPSTPGAAATSVTLAGPEQLAAVCKHVGEALQVKVVTDSAALTTGALFLRTGGGGRELTADSLKGLVNSALSQRRVPPRDRLQALHRAHDALPAASALPGGGEGGLGPGLDLFAGVLAREALALLREDGADLYFDTGAHTSAFVDALAGGPATMCEPFLDSLMDGSSGGAAGGGGGDEVWRRLMRDALRSAFGGPLKALGDAMGLERPLVVLDRVTCTPRLQQCMAALLLADVEVVARSRPAAAARELEKSSVLAPLFGVSPFPAGQDALYHYKVTSTARQAFLETRGYPKNQGAGQTCRTVIQALMARVQDGAGNIMLRLSRVKDGGLCREALLSWVSAVGRANLGRLAFGESTDMRNQQDLADFLAGGSDGFLLNVTGGCLRLAQPFVSGWLDLYREGHDPAAACLAAAAAGAPAPAAPRWADLFDKHLRPDYYISQKHRLGDLSGVFNATGSRGAGGFTADDDPPAAPPPLLLAGDSPDGGPSFIADVFFLTQLMLHVGPMPTVYRKRALLHRFRERYQREMAGGAAGGANGGGGGGEDDDGEGTSPEELAARGGRDPWSNPLATELQLLIDCSEAHLGEPLFADNLTAFAVLQLDWVAWLARGGAGPPAAALALVPEYALGDALDWLAAVLAAGRADLVASKPIAVIMRAVVALLNANDVVRSAMLQNKIINLLLAMLASQISNVQSREARGLALAPDRMSTGERALVGAVLGAPVTQRDLVPALLRAHVNAELVVGLDVDKDSYDKYGMRNNIDKILEELIKDAALKRCLTDLAAAHATDGVAAAGAGPSGSSSSNSTAAAAAAGSPQGPEPGLFADYASGIVNTVMHYFKDGLDRLADIYAIERSKADAAAWAALKPEERQRKEDFYRGQQRAARGFLYMGVVNLKWLNTLTADPAIASAFLVEPLRGKAAFLVVSSLELLLGDACKKLQVAKPEQYSFDLPVLVGAVLSLGLQLGAHDRFVAAVAAEPDYSEEIMNRALQFTITNHQALNETRLRAFLARAAEIKAARAARRPGALAAAAAAGGAGGGGEGSPAPDTPSAAASQPPLKRRKSMEEGGAGDAMEVDGAAAGPGPGSAASAAAAASSSGPALLCEGVVLPGAPGLSGKALADAYAAELGPLSVAEYDSTVPGGYFKDMARLADQDSGASRKKMRQLAKELNDMQPGGKLALPCLADAAIFLRQDEARTDKMRAVITGPQGTPYEGGLFVFDIFCPAGYPSDPPVMMVYNTGGGKARYNPNLYADGKVCLSLLGTYNSGHTSEKWNPELSSIYQVLVSIQSQILVDDPMTNEPLSETMAGTAEGAAKTAEYNARLQLLVMRHAMVDCLRHPPPGTAELVRKHFGLLRYRLADTVRRWVRAAPTEDLRAKLDEQAAFLLHMLAEL</sequence>
<dbReference type="GO" id="GO:0000151">
    <property type="term" value="C:ubiquitin ligase complex"/>
    <property type="evidence" value="ECO:0007669"/>
    <property type="project" value="InterPro"/>
</dbReference>
<feature type="compositionally biased region" description="Low complexity" evidence="6">
    <location>
        <begin position="1257"/>
        <end position="1271"/>
    </location>
</feature>
<feature type="compositionally biased region" description="Gly residues" evidence="6">
    <location>
        <begin position="746"/>
        <end position="757"/>
    </location>
</feature>
<feature type="region of interest" description="Disordered" evidence="6">
    <location>
        <begin position="123"/>
        <end position="145"/>
    </location>
</feature>
<proteinExistence type="predicted"/>
<dbReference type="SUPFAM" id="SSF54495">
    <property type="entry name" value="UBC-like"/>
    <property type="match status" value="1"/>
</dbReference>
<evidence type="ECO:0000313" key="8">
    <source>
        <dbReference type="EMBL" id="KAG2452519.1"/>
    </source>
</evidence>
<dbReference type="GO" id="GO:0005737">
    <property type="term" value="C:cytoplasm"/>
    <property type="evidence" value="ECO:0007669"/>
    <property type="project" value="TreeGrafter"/>
</dbReference>
<dbReference type="Proteomes" id="UP000613740">
    <property type="component" value="Unassembled WGS sequence"/>
</dbReference>
<feature type="region of interest" description="Disordered" evidence="6">
    <location>
        <begin position="74"/>
        <end position="105"/>
    </location>
</feature>
<dbReference type="EMBL" id="JAEHOD010000005">
    <property type="protein sequence ID" value="KAG2452519.1"/>
    <property type="molecule type" value="Genomic_DNA"/>
</dbReference>